<reference evidence="3 4" key="1">
    <citation type="submission" date="2016-10" db="EMBL/GenBank/DDBJ databases">
        <authorList>
            <person name="de Groot N.N."/>
        </authorList>
    </citation>
    <scope>NUCLEOTIDE SEQUENCE [LARGE SCALE GENOMIC DNA]</scope>
    <source>
        <strain evidence="3 4">DSM 44908</strain>
    </source>
</reference>
<feature type="signal peptide" evidence="2">
    <location>
        <begin position="1"/>
        <end position="33"/>
    </location>
</feature>
<dbReference type="InterPro" id="IPR015286">
    <property type="entry name" value="Porin_fam_mycobact-type"/>
</dbReference>
<dbReference type="GeneID" id="85486982"/>
<dbReference type="EMBL" id="FOJN01000013">
    <property type="protein sequence ID" value="SFA59018.1"/>
    <property type="molecule type" value="Genomic_DNA"/>
</dbReference>
<gene>
    <name evidence="3" type="ORF">SAMN05444374_11388</name>
</gene>
<keyword evidence="1 2" id="KW-0732">Signal</keyword>
<dbReference type="Pfam" id="PF09203">
    <property type="entry name" value="MspA"/>
    <property type="match status" value="1"/>
</dbReference>
<dbReference type="InterPro" id="IPR036435">
    <property type="entry name" value="Leukocidin/porin_MspA_sf"/>
</dbReference>
<evidence type="ECO:0000256" key="2">
    <source>
        <dbReference type="SAM" id="SignalP"/>
    </source>
</evidence>
<dbReference type="AlphaFoldDB" id="A0A1I0U4U3"/>
<organism evidence="3 4">
    <name type="scientific">Rhodococcoides kroppenstedtii</name>
    <dbReference type="NCBI Taxonomy" id="293050"/>
    <lineage>
        <taxon>Bacteria</taxon>
        <taxon>Bacillati</taxon>
        <taxon>Actinomycetota</taxon>
        <taxon>Actinomycetes</taxon>
        <taxon>Mycobacteriales</taxon>
        <taxon>Nocardiaceae</taxon>
        <taxon>Rhodococcoides</taxon>
    </lineage>
</organism>
<proteinExistence type="predicted"/>
<dbReference type="OrthoDB" id="4569497at2"/>
<dbReference type="Gene3D" id="2.10.300.10">
    <property type="entry name" value="Porin MspA ribbon domain"/>
    <property type="match status" value="1"/>
</dbReference>
<dbReference type="Proteomes" id="UP000182054">
    <property type="component" value="Unassembled WGS sequence"/>
</dbReference>
<evidence type="ECO:0000256" key="1">
    <source>
        <dbReference type="ARBA" id="ARBA00022729"/>
    </source>
</evidence>
<dbReference type="RefSeq" id="WP_082895132.1">
    <property type="nucleotide sequence ID" value="NZ_FOJN01000013.1"/>
</dbReference>
<feature type="chain" id="PRO_5010267684" evidence="2">
    <location>
        <begin position="34"/>
        <end position="249"/>
    </location>
</feature>
<name>A0A1I0U4U3_9NOCA</name>
<dbReference type="Gene3D" id="2.60.40.1650">
    <property type="entry name" value="Porin MspA (Ig-like beta-sandwich domain)"/>
    <property type="match status" value="1"/>
</dbReference>
<dbReference type="SUPFAM" id="SSF56959">
    <property type="entry name" value="Leukocidin-like"/>
    <property type="match status" value="1"/>
</dbReference>
<protein>
    <submittedName>
        <fullName evidence="3">MspA protein</fullName>
    </submittedName>
</protein>
<sequence>MTEIRKTRKSLGAAVVAGASVVGLVLGTGTANAGVDASNTVVDADGNAITINLEDTFVNSVFPLDANPLTREWFGNGRVTWNVAGPDADDFEGTVKVGYQVGYPGSLGGSLSIDWATPSVTAGFDTSSVVGTDSADITNTNPTGASRTQSATNGLSAQVQLVPVATGNVTIAPGPGITQSESAIAVLNEEADITGGEQDAAGSSGSIQLANVHGTATGILGNVRVRPYASIVSATGDTAVAYGPVWTFN</sequence>
<accession>A0A1I0U4U3</accession>
<evidence type="ECO:0000313" key="3">
    <source>
        <dbReference type="EMBL" id="SFA59018.1"/>
    </source>
</evidence>
<evidence type="ECO:0000313" key="4">
    <source>
        <dbReference type="Proteomes" id="UP000182054"/>
    </source>
</evidence>